<evidence type="ECO:0000256" key="2">
    <source>
        <dbReference type="SAM" id="SignalP"/>
    </source>
</evidence>
<organism evidence="3 4">
    <name type="scientific">Conexibacter stalactiti</name>
    <dbReference type="NCBI Taxonomy" id="1940611"/>
    <lineage>
        <taxon>Bacteria</taxon>
        <taxon>Bacillati</taxon>
        <taxon>Actinomycetota</taxon>
        <taxon>Thermoleophilia</taxon>
        <taxon>Solirubrobacterales</taxon>
        <taxon>Conexibacteraceae</taxon>
        <taxon>Conexibacter</taxon>
    </lineage>
</organism>
<feature type="region of interest" description="Disordered" evidence="1">
    <location>
        <begin position="79"/>
        <end position="136"/>
    </location>
</feature>
<sequence length="237" mass="23457">MTASDQPRRRRLPKPATVIAGVALFAAIGGTATAATTLIDGKNIRAGTITAKQVKNGSLGTADLSRAARAALRGARGATGAQGAAGATGAAGPQGAVGPQGTPGAQGPQGIVGPQGPAGADGVIDPQSAAPANSVNLTPDDDVLVINKAVPSDTYAVFVKVNLFSNRGDRILGCRLVSGATELDSVQWTSPADNYRAPISLQAVTPTATTSLRVICNAPAGVTGSAYDVKLTALPVG</sequence>
<dbReference type="EMBL" id="JAWSTH010000051">
    <property type="protein sequence ID" value="MDW5596289.1"/>
    <property type="molecule type" value="Genomic_DNA"/>
</dbReference>
<keyword evidence="4" id="KW-1185">Reference proteome</keyword>
<name>A0ABU4HSW6_9ACTN</name>
<dbReference type="Proteomes" id="UP001284601">
    <property type="component" value="Unassembled WGS sequence"/>
</dbReference>
<comment type="caution">
    <text evidence="3">The sequence shown here is derived from an EMBL/GenBank/DDBJ whole genome shotgun (WGS) entry which is preliminary data.</text>
</comment>
<feature type="compositionally biased region" description="Low complexity" evidence="1">
    <location>
        <begin position="79"/>
        <end position="120"/>
    </location>
</feature>
<protein>
    <recommendedName>
        <fullName evidence="5">Collagen triple helix repeat protein</fullName>
    </recommendedName>
</protein>
<accession>A0ABU4HSW6</accession>
<dbReference type="RefSeq" id="WP_318598671.1">
    <property type="nucleotide sequence ID" value="NZ_JAWSTH010000051.1"/>
</dbReference>
<reference evidence="4" key="1">
    <citation type="submission" date="2023-07" db="EMBL/GenBank/DDBJ databases">
        <title>Conexibacter stalactiti sp. nov., isolated from stalactites in a lava cave and emended description of the genus Conexibacter.</title>
        <authorList>
            <person name="Lee S.D."/>
        </authorList>
    </citation>
    <scope>NUCLEOTIDE SEQUENCE [LARGE SCALE GENOMIC DNA]</scope>
    <source>
        <strain evidence="4">KCTC 39840</strain>
    </source>
</reference>
<evidence type="ECO:0008006" key="5">
    <source>
        <dbReference type="Google" id="ProtNLM"/>
    </source>
</evidence>
<feature type="signal peptide" evidence="2">
    <location>
        <begin position="1"/>
        <end position="34"/>
    </location>
</feature>
<keyword evidence="2" id="KW-0732">Signal</keyword>
<dbReference type="InterPro" id="IPR008160">
    <property type="entry name" value="Collagen"/>
</dbReference>
<dbReference type="Pfam" id="PF01391">
    <property type="entry name" value="Collagen"/>
    <property type="match status" value="1"/>
</dbReference>
<evidence type="ECO:0000313" key="4">
    <source>
        <dbReference type="Proteomes" id="UP001284601"/>
    </source>
</evidence>
<gene>
    <name evidence="3" type="ORF">R7226_18220</name>
</gene>
<dbReference type="PANTHER" id="PTHR24637">
    <property type="entry name" value="COLLAGEN"/>
    <property type="match status" value="1"/>
</dbReference>
<evidence type="ECO:0000313" key="3">
    <source>
        <dbReference type="EMBL" id="MDW5596289.1"/>
    </source>
</evidence>
<dbReference type="PANTHER" id="PTHR24637:SF422">
    <property type="entry name" value="COLLAGEN IV NC1 DOMAIN-CONTAINING PROTEIN"/>
    <property type="match status" value="1"/>
</dbReference>
<reference evidence="3 4" key="2">
    <citation type="submission" date="2023-10" db="EMBL/GenBank/DDBJ databases">
        <authorList>
            <person name="Han X.F."/>
        </authorList>
    </citation>
    <scope>NUCLEOTIDE SEQUENCE [LARGE SCALE GENOMIC DNA]</scope>
    <source>
        <strain evidence="3 4">KCTC 39840</strain>
    </source>
</reference>
<feature type="chain" id="PRO_5047140757" description="Collagen triple helix repeat protein" evidence="2">
    <location>
        <begin position="35"/>
        <end position="237"/>
    </location>
</feature>
<proteinExistence type="predicted"/>
<evidence type="ECO:0000256" key="1">
    <source>
        <dbReference type="SAM" id="MobiDB-lite"/>
    </source>
</evidence>